<gene>
    <name evidence="1" type="ORF">KC01_LOCUS8729</name>
</gene>
<protein>
    <recommendedName>
        <fullName evidence="3">Secreted protein</fullName>
    </recommendedName>
</protein>
<proteinExistence type="predicted"/>
<dbReference type="Proteomes" id="UP001497482">
    <property type="component" value="Chromosome 13"/>
</dbReference>
<evidence type="ECO:0000313" key="2">
    <source>
        <dbReference type="Proteomes" id="UP001497482"/>
    </source>
</evidence>
<reference evidence="1 2" key="1">
    <citation type="submission" date="2024-04" db="EMBL/GenBank/DDBJ databases">
        <authorList>
            <person name="Waldvogel A.-M."/>
            <person name="Schoenle A."/>
        </authorList>
    </citation>
    <scope>NUCLEOTIDE SEQUENCE [LARGE SCALE GENOMIC DNA]</scope>
</reference>
<organism evidence="1 2">
    <name type="scientific">Knipowitschia caucasica</name>
    <name type="common">Caucasian dwarf goby</name>
    <name type="synonym">Pomatoschistus caucasicus</name>
    <dbReference type="NCBI Taxonomy" id="637954"/>
    <lineage>
        <taxon>Eukaryota</taxon>
        <taxon>Metazoa</taxon>
        <taxon>Chordata</taxon>
        <taxon>Craniata</taxon>
        <taxon>Vertebrata</taxon>
        <taxon>Euteleostomi</taxon>
        <taxon>Actinopterygii</taxon>
        <taxon>Neopterygii</taxon>
        <taxon>Teleostei</taxon>
        <taxon>Neoteleostei</taxon>
        <taxon>Acanthomorphata</taxon>
        <taxon>Gobiaria</taxon>
        <taxon>Gobiiformes</taxon>
        <taxon>Gobioidei</taxon>
        <taxon>Gobiidae</taxon>
        <taxon>Gobiinae</taxon>
        <taxon>Knipowitschia</taxon>
    </lineage>
</organism>
<dbReference type="EMBL" id="OZ035835">
    <property type="protein sequence ID" value="CAL1577370.1"/>
    <property type="molecule type" value="Genomic_DNA"/>
</dbReference>
<accession>A0AAV2JIR8</accession>
<sequence>MSSQVMHGLLTACFGSFGESANQSILLSVLGAAEWARAAPVTGLRWEMDCGCVRHHGSGTGPSNAIWTPREFRERGLGVWVCG</sequence>
<dbReference type="AlphaFoldDB" id="A0AAV2JIR8"/>
<keyword evidence="2" id="KW-1185">Reference proteome</keyword>
<evidence type="ECO:0008006" key="3">
    <source>
        <dbReference type="Google" id="ProtNLM"/>
    </source>
</evidence>
<name>A0AAV2JIR8_KNICA</name>
<evidence type="ECO:0000313" key="1">
    <source>
        <dbReference type="EMBL" id="CAL1577370.1"/>
    </source>
</evidence>